<proteinExistence type="predicted"/>
<comment type="caution">
    <text evidence="2">The sequence shown here is derived from an EMBL/GenBank/DDBJ whole genome shotgun (WGS) entry which is preliminary data.</text>
</comment>
<keyword evidence="3" id="KW-1185">Reference proteome</keyword>
<sequence length="473" mass="53608">MGNAVVRRGFCRLGGAGGCRNSGGRMMSSISKRVSPWLMLPPSLDDTGNVEYKFHRLGSKIEEVYKKKDSGGGGFPLDGHGIQVAGSSHGWLALYNQVNHDVFLVNPITSRHIKLPPVKGVVSRFSLSCSPDDGDCRAMISVGPTSRLVFCVPGRSTEWTPIGDLYCDRWNYRTQSSDTVMREYEDVVYSSRHKLFFCITRFKTELEGWNVADPLSPTMDWRVPHNEELTFDRLDYPWPAECQSESDLKDQCWHLKYLVLDEQSDELFLVVRHVNPRMRRDGSFAEDIYYSKFRGCDYSYPYKTVDFDVYKIDRHEGGKVKLRHMETSLNGLAMFVGINQSCALSASEFPELKPNSIYFTDEKRLMLLSKSPVHNRFGGHDNGIFDFQNNTFSSCCGRCPLVDSLDYGCIKRIDPPPLWFTPPPNTLKASLKKLEVLKASLSLRKLQDFLKSLKKLESLKASLTELGALRASL</sequence>
<dbReference type="AlphaFoldDB" id="A0AAD4ILX6"/>
<dbReference type="EMBL" id="SDAM02029651">
    <property type="protein sequence ID" value="KAH6755009.1"/>
    <property type="molecule type" value="Genomic_DNA"/>
</dbReference>
<reference evidence="2 3" key="1">
    <citation type="journal article" date="2021" name="Nat. Commun.">
        <title>Incipient diploidization of the medicinal plant Perilla within 10,000 years.</title>
        <authorList>
            <person name="Zhang Y."/>
            <person name="Shen Q."/>
            <person name="Leng L."/>
            <person name="Zhang D."/>
            <person name="Chen S."/>
            <person name="Shi Y."/>
            <person name="Ning Z."/>
            <person name="Chen S."/>
        </authorList>
    </citation>
    <scope>NUCLEOTIDE SEQUENCE [LARGE SCALE GENOMIC DNA]</scope>
    <source>
        <strain evidence="3">cv. PC099</strain>
    </source>
</reference>
<gene>
    <name evidence="2" type="ORF">C2S53_018945</name>
</gene>
<dbReference type="PANTHER" id="PTHR44259">
    <property type="entry name" value="OS07G0183000 PROTEIN-RELATED"/>
    <property type="match status" value="1"/>
</dbReference>
<dbReference type="Pfam" id="PF03478">
    <property type="entry name" value="Beta-prop_KIB1-4"/>
    <property type="match status" value="1"/>
</dbReference>
<accession>A0AAD4ILX6</accession>
<dbReference type="Proteomes" id="UP001190926">
    <property type="component" value="Unassembled WGS sequence"/>
</dbReference>
<dbReference type="InterPro" id="IPR005174">
    <property type="entry name" value="KIB1-4_b-propeller"/>
</dbReference>
<protein>
    <recommendedName>
        <fullName evidence="1">KIB1-4 beta-propeller domain-containing protein</fullName>
    </recommendedName>
</protein>
<evidence type="ECO:0000313" key="2">
    <source>
        <dbReference type="EMBL" id="KAH6755009.1"/>
    </source>
</evidence>
<feature type="domain" description="KIB1-4 beta-propeller" evidence="1">
    <location>
        <begin position="79"/>
        <end position="386"/>
    </location>
</feature>
<name>A0AAD4ILX6_PERFH</name>
<dbReference type="PANTHER" id="PTHR44259:SF37">
    <property type="entry name" value="DUF1618 DOMAIN-CONTAINING PROTEIN"/>
    <property type="match status" value="1"/>
</dbReference>
<dbReference type="InterPro" id="IPR050942">
    <property type="entry name" value="F-box_BR-signaling"/>
</dbReference>
<evidence type="ECO:0000259" key="1">
    <source>
        <dbReference type="Pfam" id="PF03478"/>
    </source>
</evidence>
<evidence type="ECO:0000313" key="3">
    <source>
        <dbReference type="Proteomes" id="UP001190926"/>
    </source>
</evidence>
<organism evidence="2 3">
    <name type="scientific">Perilla frutescens var. hirtella</name>
    <name type="common">Perilla citriodora</name>
    <name type="synonym">Perilla setoyensis</name>
    <dbReference type="NCBI Taxonomy" id="608512"/>
    <lineage>
        <taxon>Eukaryota</taxon>
        <taxon>Viridiplantae</taxon>
        <taxon>Streptophyta</taxon>
        <taxon>Embryophyta</taxon>
        <taxon>Tracheophyta</taxon>
        <taxon>Spermatophyta</taxon>
        <taxon>Magnoliopsida</taxon>
        <taxon>eudicotyledons</taxon>
        <taxon>Gunneridae</taxon>
        <taxon>Pentapetalae</taxon>
        <taxon>asterids</taxon>
        <taxon>lamiids</taxon>
        <taxon>Lamiales</taxon>
        <taxon>Lamiaceae</taxon>
        <taxon>Nepetoideae</taxon>
        <taxon>Elsholtzieae</taxon>
        <taxon>Perilla</taxon>
    </lineage>
</organism>